<name>A0A1C5AB51_9ACTN</name>
<organism evidence="2 3">
    <name type="scientific">Micromonospora carbonacea</name>
    <dbReference type="NCBI Taxonomy" id="47853"/>
    <lineage>
        <taxon>Bacteria</taxon>
        <taxon>Bacillati</taxon>
        <taxon>Actinomycetota</taxon>
        <taxon>Actinomycetes</taxon>
        <taxon>Micromonosporales</taxon>
        <taxon>Micromonosporaceae</taxon>
        <taxon>Micromonospora</taxon>
    </lineage>
</organism>
<accession>A0A1C5AB51</accession>
<evidence type="ECO:0000313" key="2">
    <source>
        <dbReference type="EMBL" id="SCF42389.1"/>
    </source>
</evidence>
<evidence type="ECO:0000256" key="1">
    <source>
        <dbReference type="SAM" id="MobiDB-lite"/>
    </source>
</evidence>
<reference evidence="3" key="1">
    <citation type="submission" date="2016-06" db="EMBL/GenBank/DDBJ databases">
        <authorList>
            <person name="Varghese N."/>
            <person name="Submissions Spin"/>
        </authorList>
    </citation>
    <scope>NUCLEOTIDE SEQUENCE [LARGE SCALE GENOMIC DNA]</scope>
    <source>
        <strain evidence="3">DSM 43168</strain>
    </source>
</reference>
<dbReference type="Proteomes" id="UP000183585">
    <property type="component" value="Unassembled WGS sequence"/>
</dbReference>
<proteinExistence type="predicted"/>
<dbReference type="EMBL" id="FMCT01000012">
    <property type="protein sequence ID" value="SCF42389.1"/>
    <property type="molecule type" value="Genomic_DNA"/>
</dbReference>
<sequence length="231" mass="24980">MTDKPTKVDLLAHLAAIPAERQQAAEAFDAREVELVAALRRAGATWTEIGEALGNPHRQNVHRKFKPKIQETRTVRVRPKEDTATEPTATPPTTPTALPTITPGCTIHIPAGIHGARPIRLRVTSQHNNPDGSIHAVGRAVRADGTLGRQTGVTLHPVHTPHITIDSPHDDMAAGITTAGRSYAIARTGSTVYVWGDSDTPKEIHCGSDIEAATRFREITDRARPNPEETP</sequence>
<keyword evidence="3" id="KW-1185">Reference proteome</keyword>
<evidence type="ECO:0000313" key="3">
    <source>
        <dbReference type="Proteomes" id="UP000183585"/>
    </source>
</evidence>
<feature type="region of interest" description="Disordered" evidence="1">
    <location>
        <begin position="74"/>
        <end position="101"/>
    </location>
</feature>
<dbReference type="RefSeq" id="WP_074476867.1">
    <property type="nucleotide sequence ID" value="NZ_FMCT01000012.1"/>
</dbReference>
<gene>
    <name evidence="2" type="ORF">GA0070563_11273</name>
</gene>
<dbReference type="AlphaFoldDB" id="A0A1C5AB51"/>
<protein>
    <submittedName>
        <fullName evidence="2">Uncharacterized protein</fullName>
    </submittedName>
</protein>
<feature type="compositionally biased region" description="Basic and acidic residues" evidence="1">
    <location>
        <begin position="74"/>
        <end position="83"/>
    </location>
</feature>